<dbReference type="RefSeq" id="WP_138171198.1">
    <property type="nucleotide sequence ID" value="NZ_VAWA01000028.1"/>
</dbReference>
<feature type="transmembrane region" description="Helical" evidence="1">
    <location>
        <begin position="259"/>
        <end position="286"/>
    </location>
</feature>
<dbReference type="Proteomes" id="UP000306544">
    <property type="component" value="Unassembled WGS sequence"/>
</dbReference>
<keyword evidence="1" id="KW-0472">Membrane</keyword>
<evidence type="ECO:0008006" key="4">
    <source>
        <dbReference type="Google" id="ProtNLM"/>
    </source>
</evidence>
<protein>
    <recommendedName>
        <fullName evidence="4">DoxX family protein</fullName>
    </recommendedName>
</protein>
<evidence type="ECO:0000313" key="2">
    <source>
        <dbReference type="EMBL" id="TLP71714.1"/>
    </source>
</evidence>
<feature type="transmembrane region" description="Helical" evidence="1">
    <location>
        <begin position="100"/>
        <end position="124"/>
    </location>
</feature>
<keyword evidence="3" id="KW-1185">Reference proteome</keyword>
<organism evidence="2 3">
    <name type="scientific">Nesterenkonia sphaerica</name>
    <dbReference type="NCBI Taxonomy" id="1804988"/>
    <lineage>
        <taxon>Bacteria</taxon>
        <taxon>Bacillati</taxon>
        <taxon>Actinomycetota</taxon>
        <taxon>Actinomycetes</taxon>
        <taxon>Micrococcales</taxon>
        <taxon>Micrococcaceae</taxon>
        <taxon>Nesterenkonia</taxon>
    </lineage>
</organism>
<comment type="caution">
    <text evidence="2">The sequence shown here is derived from an EMBL/GenBank/DDBJ whole genome shotgun (WGS) entry which is preliminary data.</text>
</comment>
<feature type="transmembrane region" description="Helical" evidence="1">
    <location>
        <begin position="292"/>
        <end position="311"/>
    </location>
</feature>
<dbReference type="OrthoDB" id="1550602at2"/>
<keyword evidence="1" id="KW-1133">Transmembrane helix</keyword>
<feature type="transmembrane region" description="Helical" evidence="1">
    <location>
        <begin position="144"/>
        <end position="171"/>
    </location>
</feature>
<feature type="transmembrane region" description="Helical" evidence="1">
    <location>
        <begin position="183"/>
        <end position="200"/>
    </location>
</feature>
<dbReference type="EMBL" id="VAWA01000028">
    <property type="protein sequence ID" value="TLP71714.1"/>
    <property type="molecule type" value="Genomic_DNA"/>
</dbReference>
<proteinExistence type="predicted"/>
<evidence type="ECO:0000313" key="3">
    <source>
        <dbReference type="Proteomes" id="UP000306544"/>
    </source>
</evidence>
<keyword evidence="1" id="KW-0812">Transmembrane</keyword>
<reference evidence="2 3" key="1">
    <citation type="submission" date="2019-05" db="EMBL/GenBank/DDBJ databases">
        <title>Nesterenkonia sp. GY239, isolated from the Southern Atlantic Ocean.</title>
        <authorList>
            <person name="Zhang G."/>
        </authorList>
    </citation>
    <scope>NUCLEOTIDE SEQUENCE [LARGE SCALE GENOMIC DNA]</scope>
    <source>
        <strain evidence="2 3">GY239</strain>
    </source>
</reference>
<evidence type="ECO:0000256" key="1">
    <source>
        <dbReference type="SAM" id="Phobius"/>
    </source>
</evidence>
<feature type="transmembrane region" description="Helical" evidence="1">
    <location>
        <begin position="21"/>
        <end position="40"/>
    </location>
</feature>
<name>A0A5R9A0J4_9MICC</name>
<accession>A0A5R9A0J4</accession>
<gene>
    <name evidence="2" type="ORF">FEF27_12410</name>
</gene>
<dbReference type="AlphaFoldDB" id="A0A5R9A0J4"/>
<sequence>MRLIPLMVPRRRHIVPVVARGTVVALIVGIVVAGSAVPAGAHQEWFVNAPEAYPLDFGALLRPGVVFAAAAAVAVTLLLRPVAARLPTPELAVIKPARRLGSLVPWVPRLLAAHLGVSLLVLAFDRVVLDPGIDVPEGVGGTLLLVPQAMVGGLLIAGVLVRAASVAIMLTGPLLVALQGPEALVTLAVFVGSAAFLFVLPPRLNDGGRTDLDLATLRRATFGLKLGAGVTLISLAIVEKLANPEMARAMLEQEPLLNLLAPFGVSADAFAVVAGSVELLLGLLVISGALPQVVAILTAVPFTATLALFGATEFLGHLPLYGVLLSFLVLGSLEETSHSLSGLRRRAGVPTH</sequence>
<feature type="transmembrane region" description="Helical" evidence="1">
    <location>
        <begin position="60"/>
        <end position="79"/>
    </location>
</feature>